<reference evidence="2" key="1">
    <citation type="submission" date="2021-09" db="EMBL/GenBank/DDBJ databases">
        <authorList>
            <person name="Andersen S.H."/>
            <person name="Beall E.A."/>
            <person name="Cappelle B."/>
            <person name="Falteisek K.J."/>
            <person name="Fenske B.A."/>
            <person name="Gansluckner N.W."/>
            <person name="Gilbertson S.M."/>
            <person name="Krings K.J."/>
            <person name="Mobeck M."/>
            <person name="Odeku J.O."/>
            <person name="Poncelet M.E."/>
            <person name="Rohr J.R."/>
            <person name="Rolands L."/>
            <person name="Whipple C.D."/>
            <person name="Whipple E.M."/>
            <person name="Spring A.M."/>
            <person name="Klyczek K."/>
            <person name="Garlena R.A."/>
            <person name="Russell D.A."/>
            <person name="Pope W.H."/>
            <person name="Jacobs-Sera D."/>
            <person name="Hatfull G.F."/>
        </authorList>
    </citation>
    <scope>NUCLEOTIDE SEQUENCE</scope>
</reference>
<keyword evidence="3" id="KW-1185">Reference proteome</keyword>
<dbReference type="EMBL" id="OK040790">
    <property type="protein sequence ID" value="UDL15983.1"/>
    <property type="molecule type" value="Genomic_DNA"/>
</dbReference>
<sequence>MSADGFFSDKVKPGTPEDVKRMQGKKKKKPGDNFLEDWERELAKSMEVPIKAPNRKKNSPKSPNRNRDLTVGGFVRKPPRPRKVTGNSKPAKGFKSFDFEGF</sequence>
<accession>A0AAE8Y7Q4</accession>
<name>A0AAE8Y7Q4_9CAUD</name>
<feature type="compositionally biased region" description="Basic and acidic residues" evidence="1">
    <location>
        <begin position="7"/>
        <end position="21"/>
    </location>
</feature>
<evidence type="ECO:0000313" key="2">
    <source>
        <dbReference type="EMBL" id="UDL15983.1"/>
    </source>
</evidence>
<proteinExistence type="predicted"/>
<dbReference type="GeneID" id="80019874"/>
<evidence type="ECO:0000313" key="3">
    <source>
        <dbReference type="Proteomes" id="UP000827768"/>
    </source>
</evidence>
<feature type="region of interest" description="Disordered" evidence="1">
    <location>
        <begin position="1"/>
        <end position="102"/>
    </location>
</feature>
<gene>
    <name evidence="2" type="primary">233</name>
    <name evidence="2" type="ORF">SEA_PUMPERNICKEL_233</name>
</gene>
<protein>
    <submittedName>
        <fullName evidence="2">Uncharacterized protein</fullName>
    </submittedName>
</protein>
<evidence type="ECO:0000256" key="1">
    <source>
        <dbReference type="SAM" id="MobiDB-lite"/>
    </source>
</evidence>
<dbReference type="RefSeq" id="YP_010755223.1">
    <property type="nucleotide sequence ID" value="NC_073468.1"/>
</dbReference>
<dbReference type="Proteomes" id="UP000827768">
    <property type="component" value="Segment"/>
</dbReference>
<organism evidence="2 3">
    <name type="scientific">Microbacterium phage Pumpernickel</name>
    <dbReference type="NCBI Taxonomy" id="2885983"/>
    <lineage>
        <taxon>Viruses</taxon>
        <taxon>Duplodnaviria</taxon>
        <taxon>Heunggongvirae</taxon>
        <taxon>Uroviricota</taxon>
        <taxon>Caudoviricetes</taxon>
        <taxon>Pumpernickelvirus</taxon>
        <taxon>Pumpernickelvirus pumpernickel</taxon>
    </lineage>
</organism>
<dbReference type="KEGG" id="vg:80019874"/>